<dbReference type="InterPro" id="IPR001509">
    <property type="entry name" value="Epimerase_deHydtase"/>
</dbReference>
<dbReference type="PRINTS" id="PR01713">
    <property type="entry name" value="NUCEPIMERASE"/>
</dbReference>
<protein>
    <submittedName>
        <fullName evidence="3">UDP-glucuronate 4-epimerase</fullName>
    </submittedName>
</protein>
<evidence type="ECO:0000259" key="2">
    <source>
        <dbReference type="Pfam" id="PF01370"/>
    </source>
</evidence>
<dbReference type="Gene3D" id="3.90.25.10">
    <property type="entry name" value="UDP-galactose 4-epimerase, domain 1"/>
    <property type="match status" value="1"/>
</dbReference>
<reference evidence="4" key="1">
    <citation type="submission" date="2016-10" db="EMBL/GenBank/DDBJ databases">
        <authorList>
            <person name="Varghese N."/>
            <person name="Submissions S."/>
        </authorList>
    </citation>
    <scope>NUCLEOTIDE SEQUENCE [LARGE SCALE GENOMIC DNA]</scope>
    <source>
        <strain evidence="4">Jip14</strain>
    </source>
</reference>
<evidence type="ECO:0000313" key="3">
    <source>
        <dbReference type="EMBL" id="SEK96698.1"/>
    </source>
</evidence>
<dbReference type="CDD" id="cd05253">
    <property type="entry name" value="UDP_GE_SDE_e"/>
    <property type="match status" value="1"/>
</dbReference>
<keyword evidence="4" id="KW-1185">Reference proteome</keyword>
<dbReference type="EMBL" id="FNZR01000003">
    <property type="protein sequence ID" value="SEK96698.1"/>
    <property type="molecule type" value="Genomic_DNA"/>
</dbReference>
<keyword evidence="1" id="KW-0520">NAD</keyword>
<dbReference type="AlphaFoldDB" id="A0A1H7LCT3"/>
<gene>
    <name evidence="3" type="ORF">SAMN05421740_103122</name>
</gene>
<dbReference type="SUPFAM" id="SSF51735">
    <property type="entry name" value="NAD(P)-binding Rossmann-fold domains"/>
    <property type="match status" value="1"/>
</dbReference>
<dbReference type="Pfam" id="PF01370">
    <property type="entry name" value="Epimerase"/>
    <property type="match status" value="1"/>
</dbReference>
<accession>A0A1H7LCT3</accession>
<dbReference type="Gene3D" id="3.40.50.720">
    <property type="entry name" value="NAD(P)-binding Rossmann-like Domain"/>
    <property type="match status" value="1"/>
</dbReference>
<evidence type="ECO:0000256" key="1">
    <source>
        <dbReference type="ARBA" id="ARBA00023027"/>
    </source>
</evidence>
<dbReference type="InterPro" id="IPR036291">
    <property type="entry name" value="NAD(P)-bd_dom_sf"/>
</dbReference>
<evidence type="ECO:0000313" key="4">
    <source>
        <dbReference type="Proteomes" id="UP000198916"/>
    </source>
</evidence>
<sequence length="344" mass="39024">MTPKSKHMKILVTGAAGFIGFHLVRTLLDEGHQVVGLDNINDYYDVNLKYARLAACGISKDHLDDDSLMPSEMYSNYRFQKTDIAAMENLELLFRREQFDTVLHMAAQVGVRYSLENPQAYTHSNLIGFINILECCRHHGVKHLIYASSSSIYGLNNKIPFNEDDRVDQPVSLYAATKRSNELAAYSYSHLYGLKTTGLRFFTVYGPWGRPDMAMFLFVDAILNGRPLNVFNNGNLSRDFTYVDDIVDGIKRVLYGSEGTTEVTNYTIYNIGNSKSVKLLDFIEAIEKHTGKKATKKLLPMQPGDVEATWADVSKLQKDFGYKPQTSVDTGVKRFVEWYLRYIG</sequence>
<proteinExistence type="predicted"/>
<dbReference type="STRING" id="332977.SAMN05421740_103122"/>
<feature type="domain" description="NAD-dependent epimerase/dehydratase" evidence="2">
    <location>
        <begin position="10"/>
        <end position="272"/>
    </location>
</feature>
<dbReference type="Proteomes" id="UP000198916">
    <property type="component" value="Unassembled WGS sequence"/>
</dbReference>
<organism evidence="3 4">
    <name type="scientific">Parapedobacter koreensis</name>
    <dbReference type="NCBI Taxonomy" id="332977"/>
    <lineage>
        <taxon>Bacteria</taxon>
        <taxon>Pseudomonadati</taxon>
        <taxon>Bacteroidota</taxon>
        <taxon>Sphingobacteriia</taxon>
        <taxon>Sphingobacteriales</taxon>
        <taxon>Sphingobacteriaceae</taxon>
        <taxon>Parapedobacter</taxon>
    </lineage>
</organism>
<name>A0A1H7LCT3_9SPHI</name>
<dbReference type="PANTHER" id="PTHR43574">
    <property type="entry name" value="EPIMERASE-RELATED"/>
    <property type="match status" value="1"/>
</dbReference>